<dbReference type="AlphaFoldDB" id="A0A1I1AXR4"/>
<organism evidence="4 5">
    <name type="scientific">Nocardioides alpinus</name>
    <dbReference type="NCBI Taxonomy" id="748909"/>
    <lineage>
        <taxon>Bacteria</taxon>
        <taxon>Bacillati</taxon>
        <taxon>Actinomycetota</taxon>
        <taxon>Actinomycetes</taxon>
        <taxon>Propionibacteriales</taxon>
        <taxon>Nocardioidaceae</taxon>
        <taxon>Nocardioides</taxon>
    </lineage>
</organism>
<dbReference type="InterPro" id="IPR055568">
    <property type="entry name" value="DUF7144"/>
</dbReference>
<feature type="domain" description="DUF7144" evidence="2">
    <location>
        <begin position="22"/>
        <end position="133"/>
    </location>
</feature>
<keyword evidence="6" id="KW-1185">Reference proteome</keyword>
<protein>
    <recommendedName>
        <fullName evidence="2">DUF7144 domain-containing protein</fullName>
    </recommendedName>
</protein>
<evidence type="ECO:0000313" key="4">
    <source>
        <dbReference type="EMBL" id="SFB42196.1"/>
    </source>
</evidence>
<keyword evidence="1" id="KW-0472">Membrane</keyword>
<evidence type="ECO:0000256" key="1">
    <source>
        <dbReference type="SAM" id="Phobius"/>
    </source>
</evidence>
<keyword evidence="1" id="KW-1133">Transmembrane helix</keyword>
<dbReference type="STRING" id="748909.SAMN05192575_11166"/>
<name>A0A1I1AXR4_9ACTN</name>
<dbReference type="Proteomes" id="UP000233565">
    <property type="component" value="Unassembled WGS sequence"/>
</dbReference>
<evidence type="ECO:0000259" key="2">
    <source>
        <dbReference type="Pfam" id="PF23636"/>
    </source>
</evidence>
<feature type="transmembrane region" description="Helical" evidence="1">
    <location>
        <begin position="21"/>
        <end position="44"/>
    </location>
</feature>
<feature type="transmembrane region" description="Helical" evidence="1">
    <location>
        <begin position="114"/>
        <end position="132"/>
    </location>
</feature>
<reference evidence="3 6" key="3">
    <citation type="submission" date="2017-12" db="EMBL/GenBank/DDBJ databases">
        <title>Pharmacopeia of the Arctic Ocean.</title>
        <authorList>
            <person name="Collins E."/>
            <person name="Ducluzeau A.-L."/>
        </authorList>
    </citation>
    <scope>NUCLEOTIDE SEQUENCE [LARGE SCALE GENOMIC DNA]</scope>
    <source>
        <strain evidence="3 6">DSM 23325</strain>
    </source>
</reference>
<proteinExistence type="predicted"/>
<reference evidence="4" key="1">
    <citation type="submission" date="2016-10" db="EMBL/GenBank/DDBJ databases">
        <authorList>
            <person name="de Groot N.N."/>
        </authorList>
    </citation>
    <scope>NUCLEOTIDE SEQUENCE [LARGE SCALE GENOMIC DNA]</scope>
    <source>
        <strain evidence="4">CGMCC 1.10697</strain>
    </source>
</reference>
<sequence>MSTSSERAFQSTTAGIVAQGATAFAGIMLATASFLGILQGIAAISADNVYVDTLRYTYEFDLTLWGWIHLMLGIAGVAVGIGILMGKVWALVAGIVMAVLSVFANFAFLPQYPLWSIVIIALDVFVIWALCAQVDQKV</sequence>
<feature type="transmembrane region" description="Helical" evidence="1">
    <location>
        <begin position="88"/>
        <end position="108"/>
    </location>
</feature>
<dbReference type="OrthoDB" id="4482242at2"/>
<evidence type="ECO:0000313" key="6">
    <source>
        <dbReference type="Proteomes" id="UP000233565"/>
    </source>
</evidence>
<dbReference type="EMBL" id="PJBV01000016">
    <property type="protein sequence ID" value="PKH40938.1"/>
    <property type="molecule type" value="Genomic_DNA"/>
</dbReference>
<accession>A0A1I1AXR4</accession>
<dbReference type="EMBL" id="FOKC01000011">
    <property type="protein sequence ID" value="SFB42196.1"/>
    <property type="molecule type" value="Genomic_DNA"/>
</dbReference>
<evidence type="ECO:0000313" key="5">
    <source>
        <dbReference type="Proteomes" id="UP000199113"/>
    </source>
</evidence>
<reference evidence="5" key="2">
    <citation type="submission" date="2016-10" db="EMBL/GenBank/DDBJ databases">
        <authorList>
            <person name="Varghese N."/>
            <person name="Submissions S."/>
        </authorList>
    </citation>
    <scope>NUCLEOTIDE SEQUENCE [LARGE SCALE GENOMIC DNA]</scope>
    <source>
        <strain evidence="5">CGMCC 1.10697</strain>
    </source>
</reference>
<feature type="transmembrane region" description="Helical" evidence="1">
    <location>
        <begin position="64"/>
        <end position="81"/>
    </location>
</feature>
<dbReference type="RefSeq" id="WP_091200892.1">
    <property type="nucleotide sequence ID" value="NZ_FOKC01000011.1"/>
</dbReference>
<dbReference type="Pfam" id="PF23636">
    <property type="entry name" value="DUF7144"/>
    <property type="match status" value="1"/>
</dbReference>
<gene>
    <name evidence="3" type="ORF">CXG46_10790</name>
    <name evidence="4" type="ORF">SAMN05192575_11166</name>
</gene>
<evidence type="ECO:0000313" key="3">
    <source>
        <dbReference type="EMBL" id="PKH40938.1"/>
    </source>
</evidence>
<dbReference type="Proteomes" id="UP000199113">
    <property type="component" value="Unassembled WGS sequence"/>
</dbReference>
<keyword evidence="1" id="KW-0812">Transmembrane</keyword>